<gene>
    <name evidence="6" type="ORF">GCM10009867_32030</name>
</gene>
<dbReference type="Proteomes" id="UP001501326">
    <property type="component" value="Unassembled WGS sequence"/>
</dbReference>
<dbReference type="RefSeq" id="WP_344195237.1">
    <property type="nucleotide sequence ID" value="NZ_BAAARN010000004.1"/>
</dbReference>
<organism evidence="6 7">
    <name type="scientific">Pedococcus aerophilus</name>
    <dbReference type="NCBI Taxonomy" id="436356"/>
    <lineage>
        <taxon>Bacteria</taxon>
        <taxon>Bacillati</taxon>
        <taxon>Actinomycetota</taxon>
        <taxon>Actinomycetes</taxon>
        <taxon>Micrococcales</taxon>
        <taxon>Intrasporangiaceae</taxon>
        <taxon>Pedococcus</taxon>
    </lineage>
</organism>
<dbReference type="InterPro" id="IPR050492">
    <property type="entry name" value="Bact_metal-bind_prot9"/>
</dbReference>
<evidence type="ECO:0000313" key="6">
    <source>
        <dbReference type="EMBL" id="GAA2738843.1"/>
    </source>
</evidence>
<evidence type="ECO:0000313" key="7">
    <source>
        <dbReference type="Proteomes" id="UP001501326"/>
    </source>
</evidence>
<evidence type="ECO:0000256" key="5">
    <source>
        <dbReference type="SAM" id="SignalP"/>
    </source>
</evidence>
<evidence type="ECO:0000256" key="4">
    <source>
        <dbReference type="RuleBase" id="RU003512"/>
    </source>
</evidence>
<dbReference type="InterPro" id="IPR006128">
    <property type="entry name" value="Lipoprotein_PsaA-like"/>
</dbReference>
<accession>A0ABN3UV07</accession>
<feature type="chain" id="PRO_5046019144" evidence="5">
    <location>
        <begin position="25"/>
        <end position="315"/>
    </location>
</feature>
<evidence type="ECO:0000256" key="1">
    <source>
        <dbReference type="ARBA" id="ARBA00011028"/>
    </source>
</evidence>
<protein>
    <submittedName>
        <fullName evidence="6">Zinc ABC transporter substrate-binding protein</fullName>
    </submittedName>
</protein>
<dbReference type="InterPro" id="IPR006127">
    <property type="entry name" value="ZnuA-like"/>
</dbReference>
<evidence type="ECO:0000256" key="3">
    <source>
        <dbReference type="ARBA" id="ARBA00022729"/>
    </source>
</evidence>
<dbReference type="EMBL" id="BAAARN010000004">
    <property type="protein sequence ID" value="GAA2738843.1"/>
    <property type="molecule type" value="Genomic_DNA"/>
</dbReference>
<keyword evidence="3 5" id="KW-0732">Signal</keyword>
<dbReference type="Gene3D" id="3.40.50.1980">
    <property type="entry name" value="Nitrogenase molybdenum iron protein domain"/>
    <property type="match status" value="2"/>
</dbReference>
<comment type="similarity">
    <text evidence="1 4">Belongs to the bacterial solute-binding protein 9 family.</text>
</comment>
<dbReference type="PANTHER" id="PTHR42953:SF3">
    <property type="entry name" value="HIGH-AFFINITY ZINC UPTAKE SYSTEM PROTEIN ZNUA"/>
    <property type="match status" value="1"/>
</dbReference>
<dbReference type="PRINTS" id="PR00691">
    <property type="entry name" value="ADHESINB"/>
</dbReference>
<comment type="caution">
    <text evidence="6">The sequence shown here is derived from an EMBL/GenBank/DDBJ whole genome shotgun (WGS) entry which is preliminary data.</text>
</comment>
<dbReference type="Pfam" id="PF01297">
    <property type="entry name" value="ZnuA"/>
    <property type="match status" value="1"/>
</dbReference>
<name>A0ABN3UV07_9MICO</name>
<feature type="signal peptide" evidence="5">
    <location>
        <begin position="1"/>
        <end position="24"/>
    </location>
</feature>
<evidence type="ECO:0000256" key="2">
    <source>
        <dbReference type="ARBA" id="ARBA00022448"/>
    </source>
</evidence>
<dbReference type="SUPFAM" id="SSF53807">
    <property type="entry name" value="Helical backbone' metal receptor"/>
    <property type="match status" value="1"/>
</dbReference>
<keyword evidence="7" id="KW-1185">Reference proteome</keyword>
<dbReference type="InterPro" id="IPR006129">
    <property type="entry name" value="AdhesinB"/>
</dbReference>
<dbReference type="PRINTS" id="PR00690">
    <property type="entry name" value="ADHESNFAMILY"/>
</dbReference>
<proteinExistence type="inferred from homology"/>
<dbReference type="PANTHER" id="PTHR42953">
    <property type="entry name" value="HIGH-AFFINITY ZINC UPTAKE SYSTEM PROTEIN ZNUA-RELATED"/>
    <property type="match status" value="1"/>
</dbReference>
<reference evidence="6 7" key="1">
    <citation type="journal article" date="2019" name="Int. J. Syst. Evol. Microbiol.">
        <title>The Global Catalogue of Microorganisms (GCM) 10K type strain sequencing project: providing services to taxonomists for standard genome sequencing and annotation.</title>
        <authorList>
            <consortium name="The Broad Institute Genomics Platform"/>
            <consortium name="The Broad Institute Genome Sequencing Center for Infectious Disease"/>
            <person name="Wu L."/>
            <person name="Ma J."/>
        </authorList>
    </citation>
    <scope>NUCLEOTIDE SEQUENCE [LARGE SCALE GENOMIC DNA]</scope>
    <source>
        <strain evidence="6 7">JCM 16378</strain>
    </source>
</reference>
<sequence>MTPRLLGLSAAAIAIAMVSACGSAGESGASDGKVTVAAAFYPLEYAVSQIGGDHVAVQALTKPGAEPHDLELNPKQVGEVAQADLVVYEKGFQPAVDDAVKGEAADSAFDVSPAARLDLLATEDGHDHAGESQEEHSAHEGEAKDPHFWLDPLRYADVGDAIAAELGKRDSANAAAYTANAEKFRAQMVSLDGEFRTGLKTCKVKDLVTSHAAFGYLSEAYGFTQESITGLTPDSEPSPSALADLAAHIRESGATTVYAETLVSEDVAKTLARETGATLAVLDPIEGITTKSAGQDYPSVMRANLATLEAGQECS</sequence>
<dbReference type="PROSITE" id="PS51257">
    <property type="entry name" value="PROKAR_LIPOPROTEIN"/>
    <property type="match status" value="1"/>
</dbReference>
<keyword evidence="2 4" id="KW-0813">Transport</keyword>